<feature type="transmembrane region" description="Helical" evidence="1">
    <location>
        <begin position="72"/>
        <end position="90"/>
    </location>
</feature>
<dbReference type="Proteomes" id="UP000249547">
    <property type="component" value="Unassembled WGS sequence"/>
</dbReference>
<feature type="transmembrane region" description="Helical" evidence="1">
    <location>
        <begin position="161"/>
        <end position="179"/>
    </location>
</feature>
<dbReference type="GO" id="GO:0016747">
    <property type="term" value="F:acyltransferase activity, transferring groups other than amino-acyl groups"/>
    <property type="evidence" value="ECO:0007669"/>
    <property type="project" value="InterPro"/>
</dbReference>
<organism evidence="3 4">
    <name type="scientific">Chitinophaga skermanii</name>
    <dbReference type="NCBI Taxonomy" id="331697"/>
    <lineage>
        <taxon>Bacteria</taxon>
        <taxon>Pseudomonadati</taxon>
        <taxon>Bacteroidota</taxon>
        <taxon>Chitinophagia</taxon>
        <taxon>Chitinophagales</taxon>
        <taxon>Chitinophagaceae</taxon>
        <taxon>Chitinophaga</taxon>
    </lineage>
</organism>
<gene>
    <name evidence="3" type="ORF">LX64_01210</name>
</gene>
<feature type="domain" description="Acyltransferase 3" evidence="2">
    <location>
        <begin position="6"/>
        <end position="310"/>
    </location>
</feature>
<keyword evidence="3" id="KW-0808">Transferase</keyword>
<dbReference type="InterPro" id="IPR002656">
    <property type="entry name" value="Acyl_transf_3_dom"/>
</dbReference>
<reference evidence="3 4" key="1">
    <citation type="submission" date="2018-06" db="EMBL/GenBank/DDBJ databases">
        <title>Genomic Encyclopedia of Archaeal and Bacterial Type Strains, Phase II (KMG-II): from individual species to whole genera.</title>
        <authorList>
            <person name="Goeker M."/>
        </authorList>
    </citation>
    <scope>NUCLEOTIDE SEQUENCE [LARGE SCALE GENOMIC DNA]</scope>
    <source>
        <strain evidence="3 4">DSM 23857</strain>
    </source>
</reference>
<evidence type="ECO:0000313" key="4">
    <source>
        <dbReference type="Proteomes" id="UP000249547"/>
    </source>
</evidence>
<dbReference type="InterPro" id="IPR052734">
    <property type="entry name" value="Nod_factor_acetyltransferase"/>
</dbReference>
<dbReference type="AlphaFoldDB" id="A0A327R3V0"/>
<evidence type="ECO:0000313" key="3">
    <source>
        <dbReference type="EMBL" id="RAJ08557.1"/>
    </source>
</evidence>
<keyword evidence="1" id="KW-1133">Transmembrane helix</keyword>
<feature type="transmembrane region" description="Helical" evidence="1">
    <location>
        <begin position="12"/>
        <end position="28"/>
    </location>
</feature>
<feature type="transmembrane region" description="Helical" evidence="1">
    <location>
        <begin position="110"/>
        <end position="131"/>
    </location>
</feature>
<feature type="transmembrane region" description="Helical" evidence="1">
    <location>
        <begin position="191"/>
        <end position="208"/>
    </location>
</feature>
<keyword evidence="1" id="KW-0472">Membrane</keyword>
<feature type="transmembrane region" description="Helical" evidence="1">
    <location>
        <begin position="228"/>
        <end position="250"/>
    </location>
</feature>
<evidence type="ECO:0000259" key="2">
    <source>
        <dbReference type="Pfam" id="PF01757"/>
    </source>
</evidence>
<dbReference type="PANTHER" id="PTHR37312">
    <property type="entry name" value="MEMBRANE-BOUND ACYLTRANSFERASE YKRP-RELATED"/>
    <property type="match status" value="1"/>
</dbReference>
<proteinExistence type="predicted"/>
<protein>
    <submittedName>
        <fullName evidence="3">Fucose 4-O-acetylase-like acetyltransferase</fullName>
    </submittedName>
</protein>
<feature type="transmembrane region" description="Helical" evidence="1">
    <location>
        <begin position="262"/>
        <end position="285"/>
    </location>
</feature>
<dbReference type="Pfam" id="PF01757">
    <property type="entry name" value="Acyl_transf_3"/>
    <property type="match status" value="1"/>
</dbReference>
<keyword evidence="4" id="KW-1185">Reference proteome</keyword>
<dbReference type="RefSeq" id="WP_111596695.1">
    <property type="nucleotide sequence ID" value="NZ_QLLL01000002.1"/>
</dbReference>
<keyword evidence="1" id="KW-0812">Transmembrane</keyword>
<comment type="caution">
    <text evidence="3">The sequence shown here is derived from an EMBL/GenBank/DDBJ whole genome shotgun (WGS) entry which is preliminary data.</text>
</comment>
<dbReference type="PANTHER" id="PTHR37312:SF1">
    <property type="entry name" value="MEMBRANE-BOUND ACYLTRANSFERASE YKRP-RELATED"/>
    <property type="match status" value="1"/>
</dbReference>
<evidence type="ECO:0000256" key="1">
    <source>
        <dbReference type="SAM" id="Phobius"/>
    </source>
</evidence>
<feature type="transmembrane region" description="Helical" evidence="1">
    <location>
        <begin position="297"/>
        <end position="315"/>
    </location>
</feature>
<name>A0A327R3V0_9BACT</name>
<accession>A0A327R3V0</accession>
<dbReference type="EMBL" id="QLLL01000002">
    <property type="protein sequence ID" value="RAJ08557.1"/>
    <property type="molecule type" value="Genomic_DNA"/>
</dbReference>
<feature type="transmembrane region" description="Helical" evidence="1">
    <location>
        <begin position="40"/>
        <end position="60"/>
    </location>
</feature>
<sequence>MQRNLTIDAIKGFAILLVVLGHAIQYNMPGAFDQSILFRMIYSFHMPLFIFLSGYVSFGTFDGSWKKLQKRFGTLLVPFFAWFIVSYFFYFNTKASFLVELKRVIMEPDYGLWFLWVLFWLNVILFLAMRVTKKYEEWAMLGIFAIIYLGKSVLKTGAADFGLNLIVWYLLFFLTGYAAKKHHVLRAQAKPYAAILCGILYVVLFAYWDRLNAPIFITQLALPKVMTTAATLGYRFLVASTAIYVLYYIFAKLSIVERIQNVFVYFGTISLEIYATHFYFFSLIYLAQDIPNLPTRIAITFMGILAGTWVVQYLLKKIPVLPRLLYGKQAK</sequence>
<dbReference type="OrthoDB" id="9809782at2"/>